<accession>A0A6J5WU45</accession>
<dbReference type="Proteomes" id="UP000507222">
    <property type="component" value="Unassembled WGS sequence"/>
</dbReference>
<dbReference type="Proteomes" id="UP000507245">
    <property type="component" value="Unassembled WGS sequence"/>
</dbReference>
<proteinExistence type="predicted"/>
<dbReference type="AlphaFoldDB" id="A0A6J5WU45"/>
<organism evidence="2 4">
    <name type="scientific">Prunus armeniaca</name>
    <name type="common">Apricot</name>
    <name type="synonym">Armeniaca vulgaris</name>
    <dbReference type="NCBI Taxonomy" id="36596"/>
    <lineage>
        <taxon>Eukaryota</taxon>
        <taxon>Viridiplantae</taxon>
        <taxon>Streptophyta</taxon>
        <taxon>Embryophyta</taxon>
        <taxon>Tracheophyta</taxon>
        <taxon>Spermatophyta</taxon>
        <taxon>Magnoliopsida</taxon>
        <taxon>eudicotyledons</taxon>
        <taxon>Gunneridae</taxon>
        <taxon>Pentapetalae</taxon>
        <taxon>rosids</taxon>
        <taxon>fabids</taxon>
        <taxon>Rosales</taxon>
        <taxon>Rosaceae</taxon>
        <taxon>Amygdaloideae</taxon>
        <taxon>Amygdaleae</taxon>
        <taxon>Prunus</taxon>
    </lineage>
</organism>
<evidence type="ECO:0000313" key="1">
    <source>
        <dbReference type="EMBL" id="CAB4274772.1"/>
    </source>
</evidence>
<evidence type="ECO:0000313" key="2">
    <source>
        <dbReference type="EMBL" id="CAB4305200.1"/>
    </source>
</evidence>
<dbReference type="EMBL" id="CAEKKB010000003">
    <property type="protein sequence ID" value="CAB4305200.1"/>
    <property type="molecule type" value="Genomic_DNA"/>
</dbReference>
<protein>
    <submittedName>
        <fullName evidence="2">Uncharacterized protein</fullName>
    </submittedName>
</protein>
<evidence type="ECO:0000313" key="3">
    <source>
        <dbReference type="Proteomes" id="UP000507222"/>
    </source>
</evidence>
<reference evidence="2 3" key="2">
    <citation type="submission" date="2020-05" db="EMBL/GenBank/DDBJ databases">
        <authorList>
            <person name="Campoy J."/>
            <person name="Schneeberger K."/>
            <person name="Spophaly S."/>
        </authorList>
    </citation>
    <scope>NUCLEOTIDE SEQUENCE [LARGE SCALE GENOMIC DNA]</scope>
    <source>
        <strain evidence="2">PruArmRojPasFocal</strain>
    </source>
</reference>
<evidence type="ECO:0000313" key="4">
    <source>
        <dbReference type="Proteomes" id="UP000507245"/>
    </source>
</evidence>
<reference evidence="4" key="1">
    <citation type="journal article" date="2020" name="Genome Biol.">
        <title>Gamete binning: chromosome-level and haplotype-resolved genome assembly enabled by high-throughput single-cell sequencing of gamete genomes.</title>
        <authorList>
            <person name="Campoy J.A."/>
            <person name="Sun H."/>
            <person name="Goel M."/>
            <person name="Jiao W.-B."/>
            <person name="Folz-Donahue K."/>
            <person name="Wang N."/>
            <person name="Rubio M."/>
            <person name="Liu C."/>
            <person name="Kukat C."/>
            <person name="Ruiz D."/>
            <person name="Huettel B."/>
            <person name="Schneeberger K."/>
        </authorList>
    </citation>
    <scope>NUCLEOTIDE SEQUENCE [LARGE SCALE GENOMIC DNA]</scope>
    <source>
        <strain evidence="4">cv. Rojo Pasion</strain>
    </source>
</reference>
<sequence length="66" mass="8021">MEYEDISKGRGAARSIPQWGTRNILHVSFDLEWKLELKRMHHCLVHSLELQHEMEKKFLLYMSYME</sequence>
<gene>
    <name evidence="1" type="ORF">CURHAP_LOCUS23382</name>
    <name evidence="2" type="ORF">ORAREDHAP_LOCUS23104</name>
</gene>
<name>A0A6J5WU45_PRUAR</name>
<keyword evidence="4" id="KW-1185">Reference proteome</keyword>
<dbReference type="EMBL" id="CAEKDK010000003">
    <property type="protein sequence ID" value="CAB4274772.1"/>
    <property type="molecule type" value="Genomic_DNA"/>
</dbReference>